<sequence>MLPGVYSATKKDGSNYYRASITYHGKHISLGSYITEAQANQAYLLASEILTLPSEWGIEDYPPSCILSFHKWVVLINFRDNNIYFKNPIYIKKRYFLYYIDPDYCLKFDAEDLFYYAHHKILKRGGHLFVSDYGMQVNILSRYGIKNYAVLGRDYEFVNGDPYDFRYHNVNIINHFHGVIRKQHKGKPLYIAKIHLNGDYLIGRYSTEAEAAIAYNKASLILKNKGIHKNFPQNFIDGMDEITYASLFQKLRISKRVLEYRENCKC</sequence>
<keyword evidence="2" id="KW-1185">Reference proteome</keyword>
<dbReference type="GO" id="GO:0003677">
    <property type="term" value="F:DNA binding"/>
    <property type="evidence" value="ECO:0007669"/>
    <property type="project" value="InterPro"/>
</dbReference>
<dbReference type="EMBL" id="JACEGA010000001">
    <property type="protein sequence ID" value="MBB2181952.1"/>
    <property type="molecule type" value="Genomic_DNA"/>
</dbReference>
<organism evidence="1 2">
    <name type="scientific">Variimorphobacter saccharofermentans</name>
    <dbReference type="NCBI Taxonomy" id="2755051"/>
    <lineage>
        <taxon>Bacteria</taxon>
        <taxon>Bacillati</taxon>
        <taxon>Bacillota</taxon>
        <taxon>Clostridia</taxon>
        <taxon>Lachnospirales</taxon>
        <taxon>Lachnospiraceae</taxon>
        <taxon>Variimorphobacter</taxon>
    </lineage>
</organism>
<dbReference type="Gene3D" id="3.30.730.10">
    <property type="entry name" value="AP2/ERF domain"/>
    <property type="match status" value="1"/>
</dbReference>
<dbReference type="SUPFAM" id="SSF54171">
    <property type="entry name" value="DNA-binding domain"/>
    <property type="match status" value="1"/>
</dbReference>
<dbReference type="GO" id="GO:0003700">
    <property type="term" value="F:DNA-binding transcription factor activity"/>
    <property type="evidence" value="ECO:0007669"/>
    <property type="project" value="InterPro"/>
</dbReference>
<dbReference type="Proteomes" id="UP000574276">
    <property type="component" value="Unassembled WGS sequence"/>
</dbReference>
<comment type="caution">
    <text evidence="1">The sequence shown here is derived from an EMBL/GenBank/DDBJ whole genome shotgun (WGS) entry which is preliminary data.</text>
</comment>
<dbReference type="AlphaFoldDB" id="A0A839JY87"/>
<dbReference type="InterPro" id="IPR036955">
    <property type="entry name" value="AP2/ERF_dom_sf"/>
</dbReference>
<evidence type="ECO:0008006" key="3">
    <source>
        <dbReference type="Google" id="ProtNLM"/>
    </source>
</evidence>
<reference evidence="1 2" key="1">
    <citation type="submission" date="2020-07" db="EMBL/GenBank/DDBJ databases">
        <title>Characterization and genome sequencing of isolate MD1, a novel member within the family Lachnospiraceae.</title>
        <authorList>
            <person name="Rettenmaier R."/>
            <person name="Di Bello L."/>
            <person name="Zinser C."/>
            <person name="Scheitz K."/>
            <person name="Liebl W."/>
            <person name="Zverlov V."/>
        </authorList>
    </citation>
    <scope>NUCLEOTIDE SEQUENCE [LARGE SCALE GENOMIC DNA]</scope>
    <source>
        <strain evidence="1 2">MD1</strain>
    </source>
</reference>
<accession>A0A839JY87</accession>
<evidence type="ECO:0000313" key="1">
    <source>
        <dbReference type="EMBL" id="MBB2181952.1"/>
    </source>
</evidence>
<name>A0A839JY87_9FIRM</name>
<gene>
    <name evidence="1" type="ORF">H0486_03570</name>
</gene>
<proteinExistence type="predicted"/>
<dbReference type="RefSeq" id="WP_228351688.1">
    <property type="nucleotide sequence ID" value="NZ_JACEGA010000001.1"/>
</dbReference>
<evidence type="ECO:0000313" key="2">
    <source>
        <dbReference type="Proteomes" id="UP000574276"/>
    </source>
</evidence>
<protein>
    <recommendedName>
        <fullName evidence="3">AP2/ERF domain-containing protein</fullName>
    </recommendedName>
</protein>
<dbReference type="InterPro" id="IPR016177">
    <property type="entry name" value="DNA-bd_dom_sf"/>
</dbReference>